<organism evidence="1">
    <name type="scientific">marine sediment metagenome</name>
    <dbReference type="NCBI Taxonomy" id="412755"/>
    <lineage>
        <taxon>unclassified sequences</taxon>
        <taxon>metagenomes</taxon>
        <taxon>ecological metagenomes</taxon>
    </lineage>
</organism>
<comment type="caution">
    <text evidence="1">The sequence shown here is derived from an EMBL/GenBank/DDBJ whole genome shotgun (WGS) entry which is preliminary data.</text>
</comment>
<dbReference type="AlphaFoldDB" id="X1PWQ4"/>
<protein>
    <submittedName>
        <fullName evidence="1">Uncharacterized protein</fullName>
    </submittedName>
</protein>
<gene>
    <name evidence="1" type="ORF">S12H4_07653</name>
</gene>
<name>X1PWQ4_9ZZZZ</name>
<sequence length="112" mass="12913">MGEEETDPEKLMGWLEREEEEFGITGAVSRTLDWDSCRAMLKEELGYDPSDAQIALMQRAGRYRYEQLPQIGASTEQVIYPQGGQLWYRDVETGRRISTVEAQRRLIEAGLR</sequence>
<dbReference type="EMBL" id="BARW01002850">
    <property type="protein sequence ID" value="GAI60712.1"/>
    <property type="molecule type" value="Genomic_DNA"/>
</dbReference>
<accession>X1PWQ4</accession>
<reference evidence="1" key="1">
    <citation type="journal article" date="2014" name="Front. Microbiol.">
        <title>High frequency of phylogenetically diverse reductive dehalogenase-homologous genes in deep subseafloor sedimentary metagenomes.</title>
        <authorList>
            <person name="Kawai M."/>
            <person name="Futagami T."/>
            <person name="Toyoda A."/>
            <person name="Takaki Y."/>
            <person name="Nishi S."/>
            <person name="Hori S."/>
            <person name="Arai W."/>
            <person name="Tsubouchi T."/>
            <person name="Morono Y."/>
            <person name="Uchiyama I."/>
            <person name="Ito T."/>
            <person name="Fujiyama A."/>
            <person name="Inagaki F."/>
            <person name="Takami H."/>
        </authorList>
    </citation>
    <scope>NUCLEOTIDE SEQUENCE</scope>
    <source>
        <strain evidence="1">Expedition CK06-06</strain>
    </source>
</reference>
<proteinExistence type="predicted"/>
<evidence type="ECO:0000313" key="1">
    <source>
        <dbReference type="EMBL" id="GAI60712.1"/>
    </source>
</evidence>